<evidence type="ECO:0000256" key="1">
    <source>
        <dbReference type="SAM" id="MobiDB-lite"/>
    </source>
</evidence>
<protein>
    <submittedName>
        <fullName evidence="2">Phage protein, primase-like</fullName>
    </submittedName>
</protein>
<sequence length="564" mass="64831">MTTEPEFFILCYTCDKKVSGEDLKHCIHLNHSFGKMLTGNSLSDENKGILEKNKINNGEFHVDTIDGNSFDYQILGHEIKNLYSHAVFDGVSYVCVYLPTQVQETTKSGKATLTSKKFMNMGYFVLYDPGRVLTQQKRMMPVTEAWLSEQFKVNVTEHADNVRWSHKDLRNWINTDQMAKPKDLFEKLNSIIRKYLEFDNDSTYAVLILWIIGTYFYRLFDAYPYLNFTGSKRAGKTKALELIKFTSFNSIMSPDFTGSSLFRLIELTGATIVLDEVENFGNKKSESAQHIRTLIMQGFLKDQYAYRTNTDKMMAVESFNLYSPKALGHINSFDDVLDDRCINIIMKRTTNKSILNSHPDQNESVFAEIRNLCYRVFLENARLVDDWKNKAEQLMPVYGRERLLWHPLITLAMFFESLDMPGLINLISKYAKESHSERQIIDEEQNVANKISNYLISNLIIDSWVITKILYHDLIAKADDYGINPAYLSPRKFTEILRQLGLKDSRRNTGIGWIMSEQDKIRIKTTYLDNPPSNNATLDTLDTHLDRKDGNANASSVDSAVSAS</sequence>
<evidence type="ECO:0000313" key="3">
    <source>
        <dbReference type="Proteomes" id="UP000196239"/>
    </source>
</evidence>
<dbReference type="AlphaFoldDB" id="A0A128A1X2"/>
<dbReference type="Proteomes" id="UP000196239">
    <property type="component" value="Chromosome 1"/>
</dbReference>
<gene>
    <name evidence="2" type="ORF">NDEV_0567</name>
</gene>
<proteinExistence type="predicted"/>
<accession>A0A128A1X2</accession>
<keyword evidence="3" id="KW-1185">Reference proteome</keyword>
<feature type="compositionally biased region" description="Low complexity" evidence="1">
    <location>
        <begin position="551"/>
        <end position="564"/>
    </location>
</feature>
<dbReference type="KEGG" id="ndv:NDEV_0567"/>
<dbReference type="EMBL" id="LN890280">
    <property type="protein sequence ID" value="CUR51332.1"/>
    <property type="molecule type" value="Genomic_DNA"/>
</dbReference>
<feature type="compositionally biased region" description="Basic and acidic residues" evidence="1">
    <location>
        <begin position="541"/>
        <end position="550"/>
    </location>
</feature>
<feature type="region of interest" description="Disordered" evidence="1">
    <location>
        <begin position="540"/>
        <end position="564"/>
    </location>
</feature>
<reference evidence="3" key="1">
    <citation type="submission" date="2015-10" db="EMBL/GenBank/DDBJ databases">
        <authorList>
            <person name="Lehtovirta-Morley L.E."/>
            <person name="Vieille C."/>
        </authorList>
    </citation>
    <scope>NUCLEOTIDE SEQUENCE [LARGE SCALE GENOMIC DNA]</scope>
</reference>
<evidence type="ECO:0000313" key="2">
    <source>
        <dbReference type="EMBL" id="CUR51332.1"/>
    </source>
</evidence>
<name>A0A128A1X2_9ARCH</name>
<organism evidence="2 3">
    <name type="scientific">Nitrosotalea devaniterrae</name>
    <dbReference type="NCBI Taxonomy" id="1078905"/>
    <lineage>
        <taxon>Archaea</taxon>
        <taxon>Nitrososphaerota</taxon>
        <taxon>Nitrososphaeria</taxon>
        <taxon>Nitrosotaleales</taxon>
        <taxon>Nitrosotaleaceae</taxon>
        <taxon>Nitrosotalea</taxon>
    </lineage>
</organism>